<evidence type="ECO:0000313" key="3">
    <source>
        <dbReference type="Proteomes" id="UP000276417"/>
    </source>
</evidence>
<dbReference type="Gene3D" id="3.90.350.10">
    <property type="entry name" value="Transposase Inhibitor Protein From Tn5, Chain A, domain 1"/>
    <property type="match status" value="1"/>
</dbReference>
<dbReference type="OrthoDB" id="63993at2"/>
<dbReference type="EMBL" id="CP034184">
    <property type="protein sequence ID" value="AZI44106.1"/>
    <property type="molecule type" value="Genomic_DNA"/>
</dbReference>
<evidence type="ECO:0000313" key="2">
    <source>
        <dbReference type="EMBL" id="AZI44106.1"/>
    </source>
</evidence>
<protein>
    <recommendedName>
        <fullName evidence="1">Transposase IS4-like domain-containing protein</fullName>
    </recommendedName>
</protein>
<reference evidence="2 3" key="1">
    <citation type="submission" date="2018-11" db="EMBL/GenBank/DDBJ databases">
        <title>Deinococcus shelandsis sp. nov., isolated from South Shetland Islands soil of Antarctica.</title>
        <authorList>
            <person name="Tian J."/>
        </authorList>
    </citation>
    <scope>NUCLEOTIDE SEQUENCE [LARGE SCALE GENOMIC DNA]</scope>
    <source>
        <strain evidence="2 3">S14-83T</strain>
    </source>
</reference>
<feature type="domain" description="Transposase IS4-like" evidence="1">
    <location>
        <begin position="59"/>
        <end position="260"/>
    </location>
</feature>
<dbReference type="KEGG" id="dph:EHF33_14425"/>
<dbReference type="AlphaFoldDB" id="A0A3G8YSB7"/>
<accession>A0A3G8YSB7</accession>
<dbReference type="PANTHER" id="PTHR33258:SF1">
    <property type="entry name" value="TRANSPOSASE INSL FOR INSERTION SEQUENCE ELEMENT IS186A-RELATED"/>
    <property type="match status" value="1"/>
</dbReference>
<sequence length="335" mass="37430">MDGSDLRKPHSQALEHLSTVRSLDGHLVSGYPTLKAIGLTPDGRRTLLYHTLYSPQAPGFTSANTVIINAIKRIVQALRAAGVGQIVFVLDRGFDDLKLIRLLVRLKVQFVIRVKHAQRTTRLTPTSLELPLIDAAGHASVQDQFEMKRPVVTDGKVKWRKTPAQVRSREMFIDGGRLKLNVVRLEFSVPLKNDQEQGWLLLTNTPTDAVGAAGAVVRLYLQRWSIEEVFSWIKSALGWEQVQILDFDALRTLVALAWIAASFVFDLSESFDDTQLQLLAHLGGYVPHKNRPPGKKILLLGLLRLANAYLVAHSQPKDALPDHVDALLHSLFTRR</sequence>
<dbReference type="GO" id="GO:0004803">
    <property type="term" value="F:transposase activity"/>
    <property type="evidence" value="ECO:0007669"/>
    <property type="project" value="InterPro"/>
</dbReference>
<gene>
    <name evidence="2" type="ORF">EHF33_14425</name>
</gene>
<dbReference type="Pfam" id="PF01609">
    <property type="entry name" value="DDE_Tnp_1"/>
    <property type="match status" value="1"/>
</dbReference>
<name>A0A3G8YSB7_9DEIO</name>
<organism evidence="2 3">
    <name type="scientific">Deinococcus psychrotolerans</name>
    <dbReference type="NCBI Taxonomy" id="2489213"/>
    <lineage>
        <taxon>Bacteria</taxon>
        <taxon>Thermotogati</taxon>
        <taxon>Deinococcota</taxon>
        <taxon>Deinococci</taxon>
        <taxon>Deinococcales</taxon>
        <taxon>Deinococcaceae</taxon>
        <taxon>Deinococcus</taxon>
    </lineage>
</organism>
<dbReference type="GO" id="GO:0003677">
    <property type="term" value="F:DNA binding"/>
    <property type="evidence" value="ECO:0007669"/>
    <property type="project" value="InterPro"/>
</dbReference>
<dbReference type="InterPro" id="IPR012337">
    <property type="entry name" value="RNaseH-like_sf"/>
</dbReference>
<dbReference type="PANTHER" id="PTHR33258">
    <property type="entry name" value="TRANSPOSASE INSL FOR INSERTION SEQUENCE ELEMENT IS186A-RELATED"/>
    <property type="match status" value="1"/>
</dbReference>
<dbReference type="InterPro" id="IPR002559">
    <property type="entry name" value="Transposase_11"/>
</dbReference>
<dbReference type="Proteomes" id="UP000276417">
    <property type="component" value="Chromosome 2"/>
</dbReference>
<evidence type="ECO:0000259" key="1">
    <source>
        <dbReference type="Pfam" id="PF01609"/>
    </source>
</evidence>
<keyword evidence="3" id="KW-1185">Reference proteome</keyword>
<dbReference type="GO" id="GO:0006313">
    <property type="term" value="P:DNA transposition"/>
    <property type="evidence" value="ECO:0007669"/>
    <property type="project" value="InterPro"/>
</dbReference>
<proteinExistence type="predicted"/>
<dbReference type="SUPFAM" id="SSF53098">
    <property type="entry name" value="Ribonuclease H-like"/>
    <property type="match status" value="1"/>
</dbReference>